<dbReference type="PROSITE" id="PS00041">
    <property type="entry name" value="HTH_ARAC_FAMILY_1"/>
    <property type="match status" value="1"/>
</dbReference>
<dbReference type="InterPro" id="IPR037923">
    <property type="entry name" value="HTH-like"/>
</dbReference>
<dbReference type="SUPFAM" id="SSF51215">
    <property type="entry name" value="Regulatory protein AraC"/>
    <property type="match status" value="1"/>
</dbReference>
<dbReference type="InterPro" id="IPR003313">
    <property type="entry name" value="AraC-bd"/>
</dbReference>
<reference evidence="5 6" key="1">
    <citation type="submission" date="2018-08" db="EMBL/GenBank/DDBJ databases">
        <title>A genome reference for cultivated species of the human gut microbiota.</title>
        <authorList>
            <person name="Zou Y."/>
            <person name="Xue W."/>
            <person name="Luo G."/>
        </authorList>
    </citation>
    <scope>NUCLEOTIDE SEQUENCE [LARGE SCALE GENOMIC DNA]</scope>
    <source>
        <strain evidence="5 6">AM28-23</strain>
    </source>
</reference>
<sequence length="264" mass="31138">MLFLLLITSYKDYMKYNFEMIWNGGTVCPENWGMKNEIATFHRVYYVYGGEAYCNIDDKVIRLEKGHLYLLPVMHEYSMWHNPENPLDVLWFHVETDIRLCVQIEDIKIEENTVIYNLFETVRIITDDSEHYEELLEIFGIILSFAAEKIPFNTMSSKRMQSVMKYIDNNYGDPELDVDTLAELVKMDRSSFSRKFKKAFNIAPKQYIYAKRMNKAAQELARGASVYQAGNLVGYLDEKSFSRAFKRYMEVTPSEYRKCRVTLP</sequence>
<protein>
    <submittedName>
        <fullName evidence="5">AraC family transcriptional regulator</fullName>
    </submittedName>
</protein>
<dbReference type="InterPro" id="IPR014710">
    <property type="entry name" value="RmlC-like_jellyroll"/>
</dbReference>
<evidence type="ECO:0000256" key="3">
    <source>
        <dbReference type="ARBA" id="ARBA00023163"/>
    </source>
</evidence>
<proteinExistence type="predicted"/>
<evidence type="ECO:0000313" key="5">
    <source>
        <dbReference type="EMBL" id="RHE41402.1"/>
    </source>
</evidence>
<dbReference type="SMART" id="SM00342">
    <property type="entry name" value="HTH_ARAC"/>
    <property type="match status" value="1"/>
</dbReference>
<gene>
    <name evidence="5" type="ORF">DW740_03635</name>
</gene>
<organism evidence="5 6">
    <name type="scientific">Blautia obeum</name>
    <dbReference type="NCBI Taxonomy" id="40520"/>
    <lineage>
        <taxon>Bacteria</taxon>
        <taxon>Bacillati</taxon>
        <taxon>Bacillota</taxon>
        <taxon>Clostridia</taxon>
        <taxon>Lachnospirales</taxon>
        <taxon>Lachnospiraceae</taxon>
        <taxon>Blautia</taxon>
    </lineage>
</organism>
<name>A0A414JAE0_9FIRM</name>
<comment type="caution">
    <text evidence="5">The sequence shown here is derived from an EMBL/GenBank/DDBJ whole genome shotgun (WGS) entry which is preliminary data.</text>
</comment>
<dbReference type="Proteomes" id="UP000283745">
    <property type="component" value="Unassembled WGS sequence"/>
</dbReference>
<dbReference type="InterPro" id="IPR009057">
    <property type="entry name" value="Homeodomain-like_sf"/>
</dbReference>
<dbReference type="Pfam" id="PF12833">
    <property type="entry name" value="HTH_18"/>
    <property type="match status" value="1"/>
</dbReference>
<dbReference type="SUPFAM" id="SSF46689">
    <property type="entry name" value="Homeodomain-like"/>
    <property type="match status" value="2"/>
</dbReference>
<dbReference type="EMBL" id="QSKF01000002">
    <property type="protein sequence ID" value="RHE41402.1"/>
    <property type="molecule type" value="Genomic_DNA"/>
</dbReference>
<dbReference type="PANTHER" id="PTHR43280:SF28">
    <property type="entry name" value="HTH-TYPE TRANSCRIPTIONAL ACTIVATOR RHAS"/>
    <property type="match status" value="1"/>
</dbReference>
<keyword evidence="3" id="KW-0804">Transcription</keyword>
<dbReference type="GO" id="GO:0043565">
    <property type="term" value="F:sequence-specific DNA binding"/>
    <property type="evidence" value="ECO:0007669"/>
    <property type="project" value="InterPro"/>
</dbReference>
<dbReference type="PANTHER" id="PTHR43280">
    <property type="entry name" value="ARAC-FAMILY TRANSCRIPTIONAL REGULATOR"/>
    <property type="match status" value="1"/>
</dbReference>
<accession>A0A414JAE0</accession>
<dbReference type="Gene3D" id="1.10.10.60">
    <property type="entry name" value="Homeodomain-like"/>
    <property type="match status" value="2"/>
</dbReference>
<dbReference type="AlphaFoldDB" id="A0A414JAE0"/>
<evidence type="ECO:0000259" key="4">
    <source>
        <dbReference type="PROSITE" id="PS01124"/>
    </source>
</evidence>
<dbReference type="InterPro" id="IPR018062">
    <property type="entry name" value="HTH_AraC-typ_CS"/>
</dbReference>
<dbReference type="Pfam" id="PF02311">
    <property type="entry name" value="AraC_binding"/>
    <property type="match status" value="1"/>
</dbReference>
<dbReference type="PROSITE" id="PS01124">
    <property type="entry name" value="HTH_ARAC_FAMILY_2"/>
    <property type="match status" value="1"/>
</dbReference>
<dbReference type="InterPro" id="IPR018060">
    <property type="entry name" value="HTH_AraC"/>
</dbReference>
<keyword evidence="1" id="KW-0805">Transcription regulation</keyword>
<keyword evidence="2" id="KW-0238">DNA-binding</keyword>
<evidence type="ECO:0000256" key="1">
    <source>
        <dbReference type="ARBA" id="ARBA00023015"/>
    </source>
</evidence>
<evidence type="ECO:0000313" key="6">
    <source>
        <dbReference type="Proteomes" id="UP000283745"/>
    </source>
</evidence>
<dbReference type="Gene3D" id="2.60.120.10">
    <property type="entry name" value="Jelly Rolls"/>
    <property type="match status" value="1"/>
</dbReference>
<evidence type="ECO:0000256" key="2">
    <source>
        <dbReference type="ARBA" id="ARBA00023125"/>
    </source>
</evidence>
<feature type="domain" description="HTH araC/xylS-type" evidence="4">
    <location>
        <begin position="161"/>
        <end position="259"/>
    </location>
</feature>
<dbReference type="GO" id="GO:0003700">
    <property type="term" value="F:DNA-binding transcription factor activity"/>
    <property type="evidence" value="ECO:0007669"/>
    <property type="project" value="InterPro"/>
</dbReference>